<name>A0A383DNY4_9ZZZZ</name>
<dbReference type="EMBL" id="UINC01218839">
    <property type="protein sequence ID" value="SVE46034.1"/>
    <property type="molecule type" value="Genomic_DNA"/>
</dbReference>
<evidence type="ECO:0000313" key="1">
    <source>
        <dbReference type="EMBL" id="SVE46034.1"/>
    </source>
</evidence>
<dbReference type="AlphaFoldDB" id="A0A383DNY4"/>
<sequence length="48" mass="5628">VIDSLLGLQAQGNRHIYKKFDLNVSERKDSGNEFGENLYRTPIYTYYT</sequence>
<proteinExistence type="predicted"/>
<feature type="non-terminal residue" evidence="1">
    <location>
        <position position="1"/>
    </location>
</feature>
<protein>
    <submittedName>
        <fullName evidence="1">Uncharacterized protein</fullName>
    </submittedName>
</protein>
<gene>
    <name evidence="1" type="ORF">METZ01_LOCUS498888</name>
</gene>
<reference evidence="1" key="1">
    <citation type="submission" date="2018-05" db="EMBL/GenBank/DDBJ databases">
        <authorList>
            <person name="Lanie J.A."/>
            <person name="Ng W.-L."/>
            <person name="Kazmierczak K.M."/>
            <person name="Andrzejewski T.M."/>
            <person name="Davidsen T.M."/>
            <person name="Wayne K.J."/>
            <person name="Tettelin H."/>
            <person name="Glass J.I."/>
            <person name="Rusch D."/>
            <person name="Podicherti R."/>
            <person name="Tsui H.-C.T."/>
            <person name="Winkler M.E."/>
        </authorList>
    </citation>
    <scope>NUCLEOTIDE SEQUENCE</scope>
</reference>
<organism evidence="1">
    <name type="scientific">marine metagenome</name>
    <dbReference type="NCBI Taxonomy" id="408172"/>
    <lineage>
        <taxon>unclassified sequences</taxon>
        <taxon>metagenomes</taxon>
        <taxon>ecological metagenomes</taxon>
    </lineage>
</organism>
<accession>A0A383DNY4</accession>